<proteinExistence type="predicted"/>
<evidence type="ECO:0000313" key="2">
    <source>
        <dbReference type="Proteomes" id="UP000494172"/>
    </source>
</evidence>
<dbReference type="Gene3D" id="2.30.110.10">
    <property type="entry name" value="Electron Transport, Fmn-binding Protein, Chain A"/>
    <property type="match status" value="1"/>
</dbReference>
<protein>
    <submittedName>
        <fullName evidence="1">Uncharacterized protein</fullName>
    </submittedName>
</protein>
<sequence length="193" mass="20625">MRRCVRPPPAWLSSPDPFRAIPSFTRANSELDSQRRFGVADEAERMRDVVTTRLNIGVRQFVESQPFMFAGTTSGARASVTCDIVQSLRDAIGDLLPVVRVIDTKTLRFALPAHGGDGGRIDAAACDGSGIGLLFVDFVRGIRYRINGRATLRADLPDANAQPWAAGSAIVALAIGQAYGNCGTRGARPKPAG</sequence>
<dbReference type="Proteomes" id="UP000494172">
    <property type="component" value="Unassembled WGS sequence"/>
</dbReference>
<reference evidence="1 2" key="1">
    <citation type="submission" date="2019-09" db="EMBL/GenBank/DDBJ databases">
        <authorList>
            <person name="Depoorter E."/>
        </authorList>
    </citation>
    <scope>NUCLEOTIDE SEQUENCE [LARGE SCALE GENOMIC DNA]</scope>
    <source>
        <strain evidence="1">LMG 24066</strain>
    </source>
</reference>
<dbReference type="AlphaFoldDB" id="A0A9Q9USA7"/>
<comment type="caution">
    <text evidence="1">The sequence shown here is derived from an EMBL/GenBank/DDBJ whole genome shotgun (WGS) entry which is preliminary data.</text>
</comment>
<gene>
    <name evidence="1" type="ORF">BAR24066_04478</name>
</gene>
<organism evidence="1 2">
    <name type="scientific">Burkholderia arboris</name>
    <dbReference type="NCBI Taxonomy" id="488730"/>
    <lineage>
        <taxon>Bacteria</taxon>
        <taxon>Pseudomonadati</taxon>
        <taxon>Pseudomonadota</taxon>
        <taxon>Betaproteobacteria</taxon>
        <taxon>Burkholderiales</taxon>
        <taxon>Burkholderiaceae</taxon>
        <taxon>Burkholderia</taxon>
        <taxon>Burkholderia cepacia complex</taxon>
    </lineage>
</organism>
<name>A0A9Q9USA7_9BURK</name>
<accession>A0A9Q9USA7</accession>
<dbReference type="EMBL" id="CABVPX010000019">
    <property type="protein sequence ID" value="VWB94119.1"/>
    <property type="molecule type" value="Genomic_DNA"/>
</dbReference>
<dbReference type="InterPro" id="IPR012349">
    <property type="entry name" value="Split_barrel_FMN-bd"/>
</dbReference>
<evidence type="ECO:0000313" key="1">
    <source>
        <dbReference type="EMBL" id="VWB94119.1"/>
    </source>
</evidence>